<feature type="domain" description="Core-binding (CB)" evidence="7">
    <location>
        <begin position="289"/>
        <end position="376"/>
    </location>
</feature>
<sequence length="562" mass="64490">MKKLTSEKIDHHYNLVLPSVMKVNFKNTQEGLKVYVSVKETKSSFLSTLKIANSSWDEICQVFSGADSETKNDYLRVIKQNLIDIYKGLWGRGEVTAGSVATSFGKQFASFVQGKRRKTDLAIRKLVIAELEAHLGEKPGRSKIEQEVFNSKLEKIKKRLLYAMDTGGTSAAVSKKATKRPLAANKIRVRYVIRKSRTNKLGLCPLDCRVRVNGILGNAFSTGIFVAPYTWDSKFQSIRGNEAETAKLIELRDGLTAVYNQFRSRGKVPSPTEVIDHYFNNSQDYDKRMTVEELFHLHLKELRQTGRKKSTLARYERICRNFEEHSQIKFVDEIRPIHIRSFWKWMKHIRNYSQDYSNKSVQALYGPFELAISHQVLTHNPCKGHRLEWESKLDLTCLDAEELQKLRSTNFQDKLQRVADSFLFMCYTGLHVGDYLRLTDDNIKSNMKVKWIEYDREKTGKPAIIPLHPVASSLIRKYGSIATLPRISAQKANDYLKVIAAIIGTEKVLTNKVARKTFTDMSINERGMSFESVAGMLGHTSTRFVRVYGKVRHQRILTEWKA</sequence>
<comment type="caution">
    <text evidence="8">The sequence shown here is derived from an EMBL/GenBank/DDBJ whole genome shotgun (WGS) entry which is preliminary data.</text>
</comment>
<dbReference type="InterPro" id="IPR050090">
    <property type="entry name" value="Tyrosine_recombinase_XerCD"/>
</dbReference>
<keyword evidence="4" id="KW-0233">DNA recombination</keyword>
<evidence type="ECO:0000256" key="4">
    <source>
        <dbReference type="ARBA" id="ARBA00023172"/>
    </source>
</evidence>
<dbReference type="PANTHER" id="PTHR30349">
    <property type="entry name" value="PHAGE INTEGRASE-RELATED"/>
    <property type="match status" value="1"/>
</dbReference>
<dbReference type="Gene3D" id="1.10.443.10">
    <property type="entry name" value="Intergrase catalytic core"/>
    <property type="match status" value="1"/>
</dbReference>
<dbReference type="InterPro" id="IPR002104">
    <property type="entry name" value="Integrase_catalytic"/>
</dbReference>
<keyword evidence="3 5" id="KW-0238">DNA-binding</keyword>
<gene>
    <name evidence="8" type="ORF">DYBT9623_00676</name>
</gene>
<evidence type="ECO:0000259" key="6">
    <source>
        <dbReference type="PROSITE" id="PS51898"/>
    </source>
</evidence>
<organism evidence="8 9">
    <name type="scientific">Dyadobacter linearis</name>
    <dbReference type="NCBI Taxonomy" id="2823330"/>
    <lineage>
        <taxon>Bacteria</taxon>
        <taxon>Pseudomonadati</taxon>
        <taxon>Bacteroidota</taxon>
        <taxon>Cytophagia</taxon>
        <taxon>Cytophagales</taxon>
        <taxon>Spirosomataceae</taxon>
        <taxon>Dyadobacter</taxon>
    </lineage>
</organism>
<dbReference type="InterPro" id="IPR013762">
    <property type="entry name" value="Integrase-like_cat_sf"/>
</dbReference>
<keyword evidence="2" id="KW-0229">DNA integration</keyword>
<dbReference type="InterPro" id="IPR010998">
    <property type="entry name" value="Integrase_recombinase_N"/>
</dbReference>
<evidence type="ECO:0000256" key="2">
    <source>
        <dbReference type="ARBA" id="ARBA00022908"/>
    </source>
</evidence>
<dbReference type="Gene3D" id="1.10.150.130">
    <property type="match status" value="1"/>
</dbReference>
<evidence type="ECO:0000256" key="3">
    <source>
        <dbReference type="ARBA" id="ARBA00023125"/>
    </source>
</evidence>
<dbReference type="InterPro" id="IPR044068">
    <property type="entry name" value="CB"/>
</dbReference>
<dbReference type="EMBL" id="CAJRAU010000001">
    <property type="protein sequence ID" value="CAG5067948.1"/>
    <property type="molecule type" value="Genomic_DNA"/>
</dbReference>
<dbReference type="Proteomes" id="UP000679725">
    <property type="component" value="Unassembled WGS sequence"/>
</dbReference>
<dbReference type="CDD" id="cd01185">
    <property type="entry name" value="INTN1_C_like"/>
    <property type="match status" value="1"/>
</dbReference>
<protein>
    <submittedName>
        <fullName evidence="8">Uncharacterized protein</fullName>
    </submittedName>
</protein>
<keyword evidence="9" id="KW-1185">Reference proteome</keyword>
<dbReference type="RefSeq" id="WP_215232077.1">
    <property type="nucleotide sequence ID" value="NZ_CAJRAU010000001.1"/>
</dbReference>
<evidence type="ECO:0000259" key="7">
    <source>
        <dbReference type="PROSITE" id="PS51900"/>
    </source>
</evidence>
<comment type="similarity">
    <text evidence="1">Belongs to the 'phage' integrase family.</text>
</comment>
<dbReference type="Pfam" id="PF00589">
    <property type="entry name" value="Phage_integrase"/>
    <property type="match status" value="1"/>
</dbReference>
<evidence type="ECO:0000313" key="9">
    <source>
        <dbReference type="Proteomes" id="UP000679725"/>
    </source>
</evidence>
<dbReference type="SUPFAM" id="SSF56349">
    <property type="entry name" value="DNA breaking-rejoining enzymes"/>
    <property type="match status" value="1"/>
</dbReference>
<dbReference type="PANTHER" id="PTHR30349:SF64">
    <property type="entry name" value="PROPHAGE INTEGRASE INTD-RELATED"/>
    <property type="match status" value="1"/>
</dbReference>
<dbReference type="InterPro" id="IPR011010">
    <property type="entry name" value="DNA_brk_join_enz"/>
</dbReference>
<evidence type="ECO:0000256" key="5">
    <source>
        <dbReference type="PROSITE-ProRule" id="PRU01248"/>
    </source>
</evidence>
<name>A0ABM8UKK8_9BACT</name>
<evidence type="ECO:0000256" key="1">
    <source>
        <dbReference type="ARBA" id="ARBA00008857"/>
    </source>
</evidence>
<accession>A0ABM8UKK8</accession>
<evidence type="ECO:0000313" key="8">
    <source>
        <dbReference type="EMBL" id="CAG5067948.1"/>
    </source>
</evidence>
<reference evidence="8 9" key="1">
    <citation type="submission" date="2021-04" db="EMBL/GenBank/DDBJ databases">
        <authorList>
            <person name="Rodrigo-Torres L."/>
            <person name="Arahal R. D."/>
            <person name="Lucena T."/>
        </authorList>
    </citation>
    <scope>NUCLEOTIDE SEQUENCE [LARGE SCALE GENOMIC DNA]</scope>
    <source>
        <strain evidence="8 9">CECT 9623</strain>
    </source>
</reference>
<dbReference type="PROSITE" id="PS51900">
    <property type="entry name" value="CB"/>
    <property type="match status" value="1"/>
</dbReference>
<feature type="domain" description="Tyr recombinase" evidence="6">
    <location>
        <begin position="393"/>
        <end position="561"/>
    </location>
</feature>
<dbReference type="PROSITE" id="PS51898">
    <property type="entry name" value="TYR_RECOMBINASE"/>
    <property type="match status" value="1"/>
</dbReference>
<proteinExistence type="inferred from homology"/>